<dbReference type="EMBL" id="CP106735">
    <property type="protein sequence ID" value="UXX78461.1"/>
    <property type="molecule type" value="Genomic_DNA"/>
</dbReference>
<sequence length="156" mass="18378">MRIIWVVQGLLATMILTSACLLIQLESPEELLVGEWEELSWEYEKVNHQGNSNYSAIDEAQKREIIQNLILHESEIWQFEPNKRLTFISANGRKESLSWHVKGRGNILELRHDDERIEEYQVQQLSEDLLVIHFNFDLQVKGIVKMTFKRMNNKNA</sequence>
<organism evidence="1 2">
    <name type="scientific">Reichenbachiella carrageenanivorans</name>
    <dbReference type="NCBI Taxonomy" id="2979869"/>
    <lineage>
        <taxon>Bacteria</taxon>
        <taxon>Pseudomonadati</taxon>
        <taxon>Bacteroidota</taxon>
        <taxon>Cytophagia</taxon>
        <taxon>Cytophagales</taxon>
        <taxon>Reichenbachiellaceae</taxon>
        <taxon>Reichenbachiella</taxon>
    </lineage>
</organism>
<dbReference type="PROSITE" id="PS51257">
    <property type="entry name" value="PROKAR_LIPOPROTEIN"/>
    <property type="match status" value="1"/>
</dbReference>
<dbReference type="Proteomes" id="UP001062165">
    <property type="component" value="Chromosome"/>
</dbReference>
<keyword evidence="2" id="KW-1185">Reference proteome</keyword>
<name>A0ABY6CX09_9BACT</name>
<accession>A0ABY6CX09</accession>
<reference evidence="1" key="1">
    <citation type="submission" date="2022-10" db="EMBL/GenBank/DDBJ databases">
        <title>Comparative genomics and taxonomic characterization of three novel marine species of genus Reichenbachiella exhibiting antioxidant and polysaccharide degradation activities.</title>
        <authorList>
            <person name="Muhammad N."/>
            <person name="Lee Y.-J."/>
            <person name="Ko J."/>
            <person name="Kim S.-G."/>
        </authorList>
    </citation>
    <scope>NUCLEOTIDE SEQUENCE</scope>
    <source>
        <strain evidence="1">Wsw4-B4</strain>
    </source>
</reference>
<evidence type="ECO:0008006" key="3">
    <source>
        <dbReference type="Google" id="ProtNLM"/>
    </source>
</evidence>
<protein>
    <recommendedName>
        <fullName evidence="3">Lipocalin-like domain-containing protein</fullName>
    </recommendedName>
</protein>
<evidence type="ECO:0000313" key="1">
    <source>
        <dbReference type="EMBL" id="UXX78461.1"/>
    </source>
</evidence>
<dbReference type="RefSeq" id="WP_263050206.1">
    <property type="nucleotide sequence ID" value="NZ_CP106735.1"/>
</dbReference>
<evidence type="ECO:0000313" key="2">
    <source>
        <dbReference type="Proteomes" id="UP001062165"/>
    </source>
</evidence>
<proteinExistence type="predicted"/>
<gene>
    <name evidence="1" type="ORF">N7E81_13955</name>
</gene>